<dbReference type="EMBL" id="DRLF01000221">
    <property type="protein sequence ID" value="HEC06435.1"/>
    <property type="molecule type" value="Genomic_DNA"/>
</dbReference>
<evidence type="ECO:0000256" key="1">
    <source>
        <dbReference type="ARBA" id="ARBA00022729"/>
    </source>
</evidence>
<dbReference type="AlphaFoldDB" id="A0A831RWF5"/>
<dbReference type="SUPFAM" id="SSF53850">
    <property type="entry name" value="Periplasmic binding protein-like II"/>
    <property type="match status" value="1"/>
</dbReference>
<feature type="chain" id="PRO_5032347248" evidence="2">
    <location>
        <begin position="25"/>
        <end position="445"/>
    </location>
</feature>
<feature type="signal peptide" evidence="2">
    <location>
        <begin position="1"/>
        <end position="24"/>
    </location>
</feature>
<dbReference type="GO" id="GO:0030288">
    <property type="term" value="C:outer membrane-bounded periplasmic space"/>
    <property type="evidence" value="ECO:0007669"/>
    <property type="project" value="TreeGrafter"/>
</dbReference>
<dbReference type="Proteomes" id="UP000886339">
    <property type="component" value="Unassembled WGS sequence"/>
</dbReference>
<accession>A0A831RWF5</accession>
<dbReference type="PANTHER" id="PTHR30006:SF25">
    <property type="entry name" value="PHOSPHOGLYCERATE TRANSPORT REGULATORY PROTEIN PGTC"/>
    <property type="match status" value="1"/>
</dbReference>
<name>A0A831RWF5_9GAMM</name>
<keyword evidence="1 2" id="KW-0732">Signal</keyword>
<protein>
    <submittedName>
        <fullName evidence="3">Extracellular solute-binding protein</fullName>
    </submittedName>
</protein>
<sequence length="445" mass="48821">MLKRKILFTVAASVFLGMSTLVQATEGKLVVVTSYPPDTTTTFKKAFEKKYPGIKVEMLKKKTTAGVKYLQETAGNNTSDLFWASAPDAFEILKGDDLLQKYQTKVKGIPEKVGAFPINDPDGYYKGFAASGYGIMWNTRYLKAKKLPVPHEWEDLTKAVYHNHVGMSAPSRSGTTHLTVETVLQGKGWEEGWATWKEIAGNMKTITERSFGVPDGVNSGQFGIGIVIDFFGLSSKASGFPVDFVYPSVTTLVPANIAIVKNAPHRETAADFIEFLLSDEGQALLLDPKIMRLPVNPKAYAKAPANFPNPFKDNSIGSGVKFDLALSKSRYNVVNSLFDVMITYRLDDLRTAVKAIQDAEAALQGNNNPAAQKLIAQAKDLVNAVPIDAAKASDEAFNSIFKKKRKKASTKVTGRQAEIEQQWDEMIKANYAKATQLANKAKSML</sequence>
<proteinExistence type="predicted"/>
<evidence type="ECO:0000256" key="2">
    <source>
        <dbReference type="SAM" id="SignalP"/>
    </source>
</evidence>
<reference evidence="3" key="1">
    <citation type="journal article" date="2020" name="mSystems">
        <title>Genome- and Community-Level Interaction Insights into Carbon Utilization and Element Cycling Functions of Hydrothermarchaeota in Hydrothermal Sediment.</title>
        <authorList>
            <person name="Zhou Z."/>
            <person name="Liu Y."/>
            <person name="Xu W."/>
            <person name="Pan J."/>
            <person name="Luo Z.H."/>
            <person name="Li M."/>
        </authorList>
    </citation>
    <scope>NUCLEOTIDE SEQUENCE [LARGE SCALE GENOMIC DNA]</scope>
    <source>
        <strain evidence="3">HyVt-458</strain>
    </source>
</reference>
<evidence type="ECO:0000313" key="3">
    <source>
        <dbReference type="EMBL" id="HEC06435.1"/>
    </source>
</evidence>
<dbReference type="PANTHER" id="PTHR30006">
    <property type="entry name" value="THIAMINE-BINDING PERIPLASMIC PROTEIN-RELATED"/>
    <property type="match status" value="1"/>
</dbReference>
<gene>
    <name evidence="3" type="ORF">ENJ12_06270</name>
</gene>
<organism evidence="3">
    <name type="scientific">Thiolapillus brandeum</name>
    <dbReference type="NCBI Taxonomy" id="1076588"/>
    <lineage>
        <taxon>Bacteria</taxon>
        <taxon>Pseudomonadati</taxon>
        <taxon>Pseudomonadota</taxon>
        <taxon>Gammaproteobacteria</taxon>
        <taxon>Chromatiales</taxon>
        <taxon>Sedimenticolaceae</taxon>
        <taxon>Thiolapillus</taxon>
    </lineage>
</organism>
<dbReference type="Pfam" id="PF13343">
    <property type="entry name" value="SBP_bac_6"/>
    <property type="match status" value="1"/>
</dbReference>
<dbReference type="Gene3D" id="3.40.190.10">
    <property type="entry name" value="Periplasmic binding protein-like II"/>
    <property type="match status" value="2"/>
</dbReference>
<comment type="caution">
    <text evidence="3">The sequence shown here is derived from an EMBL/GenBank/DDBJ whole genome shotgun (WGS) entry which is preliminary data.</text>
</comment>